<evidence type="ECO:0000256" key="2">
    <source>
        <dbReference type="ARBA" id="ARBA00022695"/>
    </source>
</evidence>
<dbReference type="GO" id="GO:0016779">
    <property type="term" value="F:nucleotidyltransferase activity"/>
    <property type="evidence" value="ECO:0007669"/>
    <property type="project" value="UniProtKB-KW"/>
</dbReference>
<dbReference type="Pfam" id="PF00483">
    <property type="entry name" value="NTP_transferase"/>
    <property type="match status" value="1"/>
</dbReference>
<evidence type="ECO:0000313" key="4">
    <source>
        <dbReference type="EMBL" id="MBB6541657.1"/>
    </source>
</evidence>
<gene>
    <name evidence="4" type="ORF">HNQ55_000131</name>
</gene>
<dbReference type="NCBIfam" id="NF045761">
    <property type="entry name" value="NAMPUrTaseMurU"/>
    <property type="match status" value="1"/>
</dbReference>
<evidence type="ECO:0000313" key="5">
    <source>
        <dbReference type="Proteomes" id="UP000537141"/>
    </source>
</evidence>
<dbReference type="PANTHER" id="PTHR43584:SF8">
    <property type="entry name" value="N-ACETYLMURAMATE ALPHA-1-PHOSPHATE URIDYLYLTRANSFERASE"/>
    <property type="match status" value="1"/>
</dbReference>
<protein>
    <submittedName>
        <fullName evidence="4">MurNAc alpha-1-phosphate uridylyltransferase</fullName>
        <ecNumber evidence="4">2.7.7.-</ecNumber>
    </submittedName>
</protein>
<sequence length="242" mass="26702">MKAMIMAAGRGERLRPLTDHTPKPLIKVNGIALIEYHIIKLAAAGIKDIVINLAWLGETIVNELGDGSRWGVNISYSWEKPHALETAGGIIKALPLLIEPDAINKDQETFLVINGDIYFDYDLNPLPTLTGDELAHLWLVPNPAHNPDGDFVLAEKTISPVFTNEKTSYTFSGIALYKAALFYQLKQSNADSTNKMVLKLGPKLKECAEKGVIKGCILNSFWIDVGTKERLEQVNTYLGANK</sequence>
<evidence type="ECO:0000259" key="3">
    <source>
        <dbReference type="Pfam" id="PF00483"/>
    </source>
</evidence>
<dbReference type="RefSeq" id="WP_184421120.1">
    <property type="nucleotide sequence ID" value="NZ_AP027362.1"/>
</dbReference>
<dbReference type="EC" id="2.7.7.-" evidence="4"/>
<organism evidence="4 5">
    <name type="scientific">Thalassotalea piscium</name>
    <dbReference type="NCBI Taxonomy" id="1230533"/>
    <lineage>
        <taxon>Bacteria</taxon>
        <taxon>Pseudomonadati</taxon>
        <taxon>Pseudomonadota</taxon>
        <taxon>Gammaproteobacteria</taxon>
        <taxon>Alteromonadales</taxon>
        <taxon>Colwelliaceae</taxon>
        <taxon>Thalassotalea</taxon>
    </lineage>
</organism>
<dbReference type="CDD" id="cd06422">
    <property type="entry name" value="NTP_transferase_like_1"/>
    <property type="match status" value="1"/>
</dbReference>
<feature type="domain" description="Nucleotidyl transferase" evidence="3">
    <location>
        <begin position="2"/>
        <end position="126"/>
    </location>
</feature>
<evidence type="ECO:0000256" key="1">
    <source>
        <dbReference type="ARBA" id="ARBA00022679"/>
    </source>
</evidence>
<dbReference type="EMBL" id="JACHHU010000001">
    <property type="protein sequence ID" value="MBB6541657.1"/>
    <property type="molecule type" value="Genomic_DNA"/>
</dbReference>
<keyword evidence="1 4" id="KW-0808">Transferase</keyword>
<proteinExistence type="predicted"/>
<keyword evidence="5" id="KW-1185">Reference proteome</keyword>
<name>A0A7X0NDY2_9GAMM</name>
<dbReference type="PANTHER" id="PTHR43584">
    <property type="entry name" value="NUCLEOTIDYL TRANSFERASE"/>
    <property type="match status" value="1"/>
</dbReference>
<dbReference type="Gene3D" id="3.90.550.10">
    <property type="entry name" value="Spore Coat Polysaccharide Biosynthesis Protein SpsA, Chain A"/>
    <property type="match status" value="1"/>
</dbReference>
<reference evidence="4 5" key="1">
    <citation type="submission" date="2020-08" db="EMBL/GenBank/DDBJ databases">
        <title>Genomic Encyclopedia of Type Strains, Phase IV (KMG-IV): sequencing the most valuable type-strain genomes for metagenomic binning, comparative biology and taxonomic classification.</title>
        <authorList>
            <person name="Goeker M."/>
        </authorList>
    </citation>
    <scope>NUCLEOTIDE SEQUENCE [LARGE SCALE GENOMIC DNA]</scope>
    <source>
        <strain evidence="4 5">DSM 26287</strain>
    </source>
</reference>
<dbReference type="InterPro" id="IPR054790">
    <property type="entry name" value="MurU"/>
</dbReference>
<dbReference type="InterPro" id="IPR050065">
    <property type="entry name" value="GlmU-like"/>
</dbReference>
<dbReference type="AlphaFoldDB" id="A0A7X0NDY2"/>
<dbReference type="SUPFAM" id="SSF53448">
    <property type="entry name" value="Nucleotide-diphospho-sugar transferases"/>
    <property type="match status" value="1"/>
</dbReference>
<keyword evidence="2 4" id="KW-0548">Nucleotidyltransferase</keyword>
<dbReference type="InterPro" id="IPR029044">
    <property type="entry name" value="Nucleotide-diphossugar_trans"/>
</dbReference>
<dbReference type="Proteomes" id="UP000537141">
    <property type="component" value="Unassembled WGS sequence"/>
</dbReference>
<accession>A0A7X0NDY2</accession>
<dbReference type="InterPro" id="IPR005835">
    <property type="entry name" value="NTP_transferase_dom"/>
</dbReference>
<comment type="caution">
    <text evidence="4">The sequence shown here is derived from an EMBL/GenBank/DDBJ whole genome shotgun (WGS) entry which is preliminary data.</text>
</comment>